<keyword evidence="7" id="KW-1185">Reference proteome</keyword>
<dbReference type="InterPro" id="IPR050109">
    <property type="entry name" value="HTH-type_TetR-like_transc_reg"/>
</dbReference>
<reference evidence="6" key="2">
    <citation type="submission" date="2020-09" db="EMBL/GenBank/DDBJ databases">
        <authorList>
            <person name="Sun Q."/>
            <person name="Sedlacek I."/>
        </authorList>
    </citation>
    <scope>NUCLEOTIDE SEQUENCE</scope>
    <source>
        <strain evidence="6">CCM 7905</strain>
    </source>
</reference>
<name>A0A917CUL4_9NOCA</name>
<proteinExistence type="predicted"/>
<evidence type="ECO:0000313" key="6">
    <source>
        <dbReference type="EMBL" id="GGF98181.1"/>
    </source>
</evidence>
<keyword evidence="1" id="KW-0805">Transcription regulation</keyword>
<dbReference type="SUPFAM" id="SSF46689">
    <property type="entry name" value="Homeodomain-like"/>
    <property type="match status" value="1"/>
</dbReference>
<evidence type="ECO:0000256" key="3">
    <source>
        <dbReference type="ARBA" id="ARBA00023163"/>
    </source>
</evidence>
<dbReference type="PROSITE" id="PS50977">
    <property type="entry name" value="HTH_TETR_2"/>
    <property type="match status" value="1"/>
</dbReference>
<dbReference type="PANTHER" id="PTHR30055">
    <property type="entry name" value="HTH-TYPE TRANSCRIPTIONAL REGULATOR RUTR"/>
    <property type="match status" value="1"/>
</dbReference>
<dbReference type="InterPro" id="IPR001647">
    <property type="entry name" value="HTH_TetR"/>
</dbReference>
<dbReference type="Proteomes" id="UP000654257">
    <property type="component" value="Unassembled WGS sequence"/>
</dbReference>
<dbReference type="PANTHER" id="PTHR30055:SF174">
    <property type="entry name" value="TRANSCRIPTIONAL REGULATORY PROTEIN (PROBABLY TETR-FAMILY)-RELATED"/>
    <property type="match status" value="1"/>
</dbReference>
<feature type="domain" description="HTH tetR-type" evidence="5">
    <location>
        <begin position="9"/>
        <end position="69"/>
    </location>
</feature>
<evidence type="ECO:0000256" key="4">
    <source>
        <dbReference type="PROSITE-ProRule" id="PRU00335"/>
    </source>
</evidence>
<dbReference type="InterPro" id="IPR009057">
    <property type="entry name" value="Homeodomain-like_sf"/>
</dbReference>
<comment type="caution">
    <text evidence="6">The sequence shown here is derived from an EMBL/GenBank/DDBJ whole genome shotgun (WGS) entry which is preliminary data.</text>
</comment>
<evidence type="ECO:0000256" key="1">
    <source>
        <dbReference type="ARBA" id="ARBA00023015"/>
    </source>
</evidence>
<reference evidence="6" key="1">
    <citation type="journal article" date="2014" name="Int. J. Syst. Evol. Microbiol.">
        <title>Complete genome sequence of Corynebacterium casei LMG S-19264T (=DSM 44701T), isolated from a smear-ripened cheese.</title>
        <authorList>
            <consortium name="US DOE Joint Genome Institute (JGI-PGF)"/>
            <person name="Walter F."/>
            <person name="Albersmeier A."/>
            <person name="Kalinowski J."/>
            <person name="Ruckert C."/>
        </authorList>
    </citation>
    <scope>NUCLEOTIDE SEQUENCE</scope>
    <source>
        <strain evidence="6">CCM 7905</strain>
    </source>
</reference>
<dbReference type="InterPro" id="IPR054129">
    <property type="entry name" value="DesT_TetR_C"/>
</dbReference>
<keyword evidence="3" id="KW-0804">Transcription</keyword>
<dbReference type="Gene3D" id="1.10.357.10">
    <property type="entry name" value="Tetracycline Repressor, domain 2"/>
    <property type="match status" value="1"/>
</dbReference>
<organism evidence="6 7">
    <name type="scientific">Rhodococcoides trifolii</name>
    <dbReference type="NCBI Taxonomy" id="908250"/>
    <lineage>
        <taxon>Bacteria</taxon>
        <taxon>Bacillati</taxon>
        <taxon>Actinomycetota</taxon>
        <taxon>Actinomycetes</taxon>
        <taxon>Mycobacteriales</taxon>
        <taxon>Nocardiaceae</taxon>
        <taxon>Rhodococcoides</taxon>
    </lineage>
</organism>
<dbReference type="RefSeq" id="WP_188543566.1">
    <property type="nucleotide sequence ID" value="NZ_BMCU01000001.1"/>
</dbReference>
<evidence type="ECO:0000313" key="7">
    <source>
        <dbReference type="Proteomes" id="UP000654257"/>
    </source>
</evidence>
<keyword evidence="2 4" id="KW-0238">DNA-binding</keyword>
<dbReference type="Pfam" id="PF00440">
    <property type="entry name" value="TetR_N"/>
    <property type="match status" value="1"/>
</dbReference>
<evidence type="ECO:0000259" key="5">
    <source>
        <dbReference type="PROSITE" id="PS50977"/>
    </source>
</evidence>
<dbReference type="AlphaFoldDB" id="A0A917CUL4"/>
<dbReference type="GO" id="GO:0000976">
    <property type="term" value="F:transcription cis-regulatory region binding"/>
    <property type="evidence" value="ECO:0007669"/>
    <property type="project" value="TreeGrafter"/>
</dbReference>
<dbReference type="EMBL" id="BMCU01000001">
    <property type="protein sequence ID" value="GGF98181.1"/>
    <property type="molecule type" value="Genomic_DNA"/>
</dbReference>
<dbReference type="GO" id="GO:0003700">
    <property type="term" value="F:DNA-binding transcription factor activity"/>
    <property type="evidence" value="ECO:0007669"/>
    <property type="project" value="TreeGrafter"/>
</dbReference>
<feature type="DNA-binding region" description="H-T-H motif" evidence="4">
    <location>
        <begin position="32"/>
        <end position="51"/>
    </location>
</feature>
<accession>A0A917CUL4</accession>
<sequence>MTRQRLTPDERRTQLLTIGAQLFSERPYEDVWIEEVAERAGVSRGLMYHYFSSKRDFFAAIVRVAVDRILRDTEPDPALPVQDQITHGLDAYLTFVRENQPSVRALNRGELSADTEIRDMVDAELAEQQRRILVALGSGPGQDAVLEASIHGWIAFVRAVVVDWIETDALTEDQVRDLCLRALNGLIGTGSIDTVDVGAS</sequence>
<dbReference type="PRINTS" id="PR00455">
    <property type="entry name" value="HTHTETR"/>
</dbReference>
<protein>
    <submittedName>
        <fullName evidence="6">TetR family transcriptional regulator</fullName>
    </submittedName>
</protein>
<dbReference type="Pfam" id="PF21943">
    <property type="entry name" value="TetR_C_46"/>
    <property type="match status" value="1"/>
</dbReference>
<evidence type="ECO:0000256" key="2">
    <source>
        <dbReference type="ARBA" id="ARBA00023125"/>
    </source>
</evidence>
<gene>
    <name evidence="6" type="ORF">GCM10007304_10220</name>
</gene>